<reference evidence="4" key="1">
    <citation type="submission" date="2025-08" db="UniProtKB">
        <authorList>
            <consortium name="RefSeq"/>
        </authorList>
    </citation>
    <scope>IDENTIFICATION</scope>
</reference>
<feature type="region of interest" description="Disordered" evidence="1">
    <location>
        <begin position="190"/>
        <end position="219"/>
    </location>
</feature>
<feature type="compositionally biased region" description="Basic and acidic residues" evidence="1">
    <location>
        <begin position="206"/>
        <end position="219"/>
    </location>
</feature>
<sequence length="219" mass="25085">MPPAAPTASGSTSEPGGELSLMKYFLSGQQRREEFLLAELRDLRTSVPVGNPFPQSESDSQSDQPTPESRHYAAYTAMDQARAHCYRDLREALLTKFDISPETYWQQYRSMVVPSEDSPIETYHRLKGLYRRWIRSEQHTKEEIAEAIILEQMLRILSPEVRTWVKEHEPTDCLAAAKLALQYINARRGGPPARSTTFTHQPAHQPCKERESTRVLRIS</sequence>
<dbReference type="PROSITE" id="PS50804">
    <property type="entry name" value="SCAN_BOX"/>
    <property type="match status" value="1"/>
</dbReference>
<dbReference type="InParanoid" id="A0A6P8T6B2"/>
<dbReference type="CDD" id="cd07936">
    <property type="entry name" value="SCAN"/>
    <property type="match status" value="1"/>
</dbReference>
<dbReference type="Pfam" id="PF02023">
    <property type="entry name" value="SCAN"/>
    <property type="match status" value="1"/>
</dbReference>
<dbReference type="Gene3D" id="1.10.4020.10">
    <property type="entry name" value="DNA breaking-rejoining enzymes"/>
    <property type="match status" value="1"/>
</dbReference>
<dbReference type="AlphaFoldDB" id="A0A6P8T6B2"/>
<feature type="domain" description="SCAN box" evidence="2">
    <location>
        <begin position="106"/>
        <end position="170"/>
    </location>
</feature>
<evidence type="ECO:0000256" key="1">
    <source>
        <dbReference type="SAM" id="MobiDB-lite"/>
    </source>
</evidence>
<dbReference type="RefSeq" id="XP_034052695.1">
    <property type="nucleotide sequence ID" value="XM_034196804.1"/>
</dbReference>
<feature type="region of interest" description="Disordered" evidence="1">
    <location>
        <begin position="46"/>
        <end position="70"/>
    </location>
</feature>
<evidence type="ECO:0000313" key="4">
    <source>
        <dbReference type="RefSeq" id="XP_034052695.1"/>
    </source>
</evidence>
<evidence type="ECO:0000259" key="2">
    <source>
        <dbReference type="PROSITE" id="PS50804"/>
    </source>
</evidence>
<dbReference type="PANTHER" id="PTHR46888">
    <property type="entry name" value="ZINC KNUCKLE DOMAINCONTAINING PROTEIN-RELATED"/>
    <property type="match status" value="1"/>
</dbReference>
<gene>
    <name evidence="4" type="primary">LOC117533161</name>
</gene>
<dbReference type="InterPro" id="IPR038269">
    <property type="entry name" value="SCAN_sf"/>
</dbReference>
<organism evidence="3 4">
    <name type="scientific">Gymnodraco acuticeps</name>
    <name type="common">Antarctic dragonfish</name>
    <dbReference type="NCBI Taxonomy" id="8218"/>
    <lineage>
        <taxon>Eukaryota</taxon>
        <taxon>Metazoa</taxon>
        <taxon>Chordata</taxon>
        <taxon>Craniata</taxon>
        <taxon>Vertebrata</taxon>
        <taxon>Euteleostomi</taxon>
        <taxon>Actinopterygii</taxon>
        <taxon>Neopterygii</taxon>
        <taxon>Teleostei</taxon>
        <taxon>Neoteleostei</taxon>
        <taxon>Acanthomorphata</taxon>
        <taxon>Eupercaria</taxon>
        <taxon>Perciformes</taxon>
        <taxon>Notothenioidei</taxon>
        <taxon>Bathydraconidae</taxon>
        <taxon>Gymnodraco</taxon>
    </lineage>
</organism>
<dbReference type="KEGG" id="gacu:117533161"/>
<dbReference type="InterPro" id="IPR003309">
    <property type="entry name" value="SCAN_dom"/>
</dbReference>
<accession>A0A6P8T6B2</accession>
<feature type="compositionally biased region" description="Low complexity" evidence="1">
    <location>
        <begin position="55"/>
        <end position="64"/>
    </location>
</feature>
<proteinExistence type="predicted"/>
<dbReference type="OrthoDB" id="6077919at2759"/>
<dbReference type="SMART" id="SM00431">
    <property type="entry name" value="SCAN"/>
    <property type="match status" value="1"/>
</dbReference>
<dbReference type="GeneID" id="117533161"/>
<dbReference type="SUPFAM" id="SSF47353">
    <property type="entry name" value="Retrovirus capsid dimerization domain-like"/>
    <property type="match status" value="1"/>
</dbReference>
<dbReference type="PANTHER" id="PTHR46888:SF1">
    <property type="entry name" value="RIBONUCLEASE H"/>
    <property type="match status" value="1"/>
</dbReference>
<protein>
    <submittedName>
        <fullName evidence="4">Zinc finger protein 287-like</fullName>
    </submittedName>
</protein>
<name>A0A6P8T6B2_GYMAC</name>
<evidence type="ECO:0000313" key="3">
    <source>
        <dbReference type="Proteomes" id="UP000515161"/>
    </source>
</evidence>
<keyword evidence="3" id="KW-1185">Reference proteome</keyword>
<dbReference type="Proteomes" id="UP000515161">
    <property type="component" value="Unplaced"/>
</dbReference>